<protein>
    <recommendedName>
        <fullName evidence="3">Terminase small subunit</fullName>
    </recommendedName>
</protein>
<evidence type="ECO:0000313" key="2">
    <source>
        <dbReference type="Proteomes" id="UP000249393"/>
    </source>
</evidence>
<evidence type="ECO:0008006" key="3">
    <source>
        <dbReference type="Google" id="ProtNLM"/>
    </source>
</evidence>
<dbReference type="RefSeq" id="WP_304274023.1">
    <property type="nucleotide sequence ID" value="NZ_QFQZ01000006.1"/>
</dbReference>
<dbReference type="AlphaFoldDB" id="A0A2W5V8Y7"/>
<name>A0A2W5V8Y7_9CAUL</name>
<gene>
    <name evidence="1" type="ORF">DI526_03320</name>
</gene>
<accession>A0A2W5V8Y7</accession>
<evidence type="ECO:0000313" key="1">
    <source>
        <dbReference type="EMBL" id="PZR36479.1"/>
    </source>
</evidence>
<sequence length="140" mass="14757">MPVLSNSRHERFAQELAKGETADSAYVAAGYKENRGNAARLKANESVVARVNEIQGKAATRAEITVAGITDRLLAIAEVAEKSTEAPMLQAARAALMDAAKLNGLVVDKTKHEGLGPVTVTYVTKGGEAAAPSDEDYETD</sequence>
<dbReference type="Proteomes" id="UP000249393">
    <property type="component" value="Unassembled WGS sequence"/>
</dbReference>
<dbReference type="Pfam" id="PF03592">
    <property type="entry name" value="Terminase_2"/>
    <property type="match status" value="1"/>
</dbReference>
<dbReference type="InterPro" id="IPR005335">
    <property type="entry name" value="Terminase_ssu"/>
</dbReference>
<proteinExistence type="predicted"/>
<dbReference type="EMBL" id="QFQZ01000006">
    <property type="protein sequence ID" value="PZR36479.1"/>
    <property type="molecule type" value="Genomic_DNA"/>
</dbReference>
<reference evidence="1 2" key="1">
    <citation type="submission" date="2017-08" db="EMBL/GenBank/DDBJ databases">
        <title>Infants hospitalized years apart are colonized by the same room-sourced microbial strains.</title>
        <authorList>
            <person name="Brooks B."/>
            <person name="Olm M.R."/>
            <person name="Firek B.A."/>
            <person name="Baker R."/>
            <person name="Thomas B.C."/>
            <person name="Morowitz M.J."/>
            <person name="Banfield J.F."/>
        </authorList>
    </citation>
    <scope>NUCLEOTIDE SEQUENCE [LARGE SCALE GENOMIC DNA]</scope>
    <source>
        <strain evidence="1">S2_003_000_R2_4</strain>
    </source>
</reference>
<organism evidence="1 2">
    <name type="scientific">Caulobacter segnis</name>
    <dbReference type="NCBI Taxonomy" id="88688"/>
    <lineage>
        <taxon>Bacteria</taxon>
        <taxon>Pseudomonadati</taxon>
        <taxon>Pseudomonadota</taxon>
        <taxon>Alphaproteobacteria</taxon>
        <taxon>Caulobacterales</taxon>
        <taxon>Caulobacteraceae</taxon>
        <taxon>Caulobacter</taxon>
    </lineage>
</organism>
<comment type="caution">
    <text evidence="1">The sequence shown here is derived from an EMBL/GenBank/DDBJ whole genome shotgun (WGS) entry which is preliminary data.</text>
</comment>